<organism evidence="2 3">
    <name type="scientific">Alicyclobacillus fastidiosus</name>
    <dbReference type="NCBI Taxonomy" id="392011"/>
    <lineage>
        <taxon>Bacteria</taxon>
        <taxon>Bacillati</taxon>
        <taxon>Bacillota</taxon>
        <taxon>Bacilli</taxon>
        <taxon>Bacillales</taxon>
        <taxon>Alicyclobacillaceae</taxon>
        <taxon>Alicyclobacillus</taxon>
    </lineage>
</organism>
<dbReference type="SUPFAM" id="SSF53448">
    <property type="entry name" value="Nucleotide-diphospho-sugar transferases"/>
    <property type="match status" value="1"/>
</dbReference>
<feature type="domain" description="Nucleotidyl transferase" evidence="1">
    <location>
        <begin position="3"/>
        <end position="222"/>
    </location>
</feature>
<dbReference type="InterPro" id="IPR029044">
    <property type="entry name" value="Nucleotide-diphossugar_trans"/>
</dbReference>
<evidence type="ECO:0000313" key="2">
    <source>
        <dbReference type="EMBL" id="MFB5191249.1"/>
    </source>
</evidence>
<keyword evidence="3" id="KW-1185">Reference proteome</keyword>
<comment type="caution">
    <text evidence="2">The sequence shown here is derived from an EMBL/GenBank/DDBJ whole genome shotgun (WGS) entry which is preliminary data.</text>
</comment>
<name>A0ABV5AG80_9BACL</name>
<accession>A0ABV5AG80</accession>
<dbReference type="Gene3D" id="3.90.550.10">
    <property type="entry name" value="Spore Coat Polysaccharide Biosynthesis Protein SpsA, Chain A"/>
    <property type="match status" value="1"/>
</dbReference>
<protein>
    <submittedName>
        <fullName evidence="2">Sugar phosphate nucleotidyltransferase</fullName>
    </submittedName>
</protein>
<reference evidence="2 3" key="1">
    <citation type="journal article" date="2024" name="Int. J. Mol. Sci.">
        <title>Exploration of Alicyclobacillus spp. Genome in Search of Antibiotic Resistance.</title>
        <authorList>
            <person name="Bucka-Kolendo J."/>
            <person name="Kiousi D.E."/>
            <person name="Dekowska A."/>
            <person name="Mikolajczuk-Szczyrba A."/>
            <person name="Karadedos D.M."/>
            <person name="Michael P."/>
            <person name="Galanis A."/>
            <person name="Sokolowska B."/>
        </authorList>
    </citation>
    <scope>NUCLEOTIDE SEQUENCE [LARGE SCALE GENOMIC DNA]</scope>
    <source>
        <strain evidence="2 3">KKP 3000</strain>
    </source>
</reference>
<dbReference type="InterPro" id="IPR005835">
    <property type="entry name" value="NTP_transferase_dom"/>
</dbReference>
<evidence type="ECO:0000313" key="3">
    <source>
        <dbReference type="Proteomes" id="UP001579974"/>
    </source>
</evidence>
<gene>
    <name evidence="2" type="ORF">KKP3000_000019</name>
</gene>
<dbReference type="RefSeq" id="WP_275473865.1">
    <property type="nucleotide sequence ID" value="NZ_CP162940.1"/>
</dbReference>
<evidence type="ECO:0000259" key="1">
    <source>
        <dbReference type="Pfam" id="PF00483"/>
    </source>
</evidence>
<dbReference type="Pfam" id="PF00483">
    <property type="entry name" value="NTP_transferase"/>
    <property type="match status" value="1"/>
</dbReference>
<sequence>MEAVIITGGKGLRLAPFTKVLPKGLLPIGEQPMLEIIVKQLRNHGFTTIHMACGYLSSLIQTYFQNGERWGVDIDYVVEKEPLGTIGPLKMVPLISKQPVLVMNCDVLTTLNFRDMMNFHMNGTSLLTIASQKKSVPIEFGVLQTDGSRVTQFLEKPGRSEHVSMGIYVVSPALIDYIPRDKYYDMPDLILRLLASQQEVRHFENESFWLDVGRPDDFAKAGEVFPRIEAELMRGSPS</sequence>
<dbReference type="PANTHER" id="PTHR22572">
    <property type="entry name" value="SUGAR-1-PHOSPHATE GUANYL TRANSFERASE"/>
    <property type="match status" value="1"/>
</dbReference>
<dbReference type="EMBL" id="JBDXSU010000010">
    <property type="protein sequence ID" value="MFB5191249.1"/>
    <property type="molecule type" value="Genomic_DNA"/>
</dbReference>
<dbReference type="InterPro" id="IPR050486">
    <property type="entry name" value="Mannose-1P_guanyltransferase"/>
</dbReference>
<dbReference type="Proteomes" id="UP001579974">
    <property type="component" value="Unassembled WGS sequence"/>
</dbReference>
<proteinExistence type="predicted"/>